<evidence type="ECO:0000313" key="2">
    <source>
        <dbReference type="Proteomes" id="UP001239111"/>
    </source>
</evidence>
<keyword evidence="2" id="KW-1185">Reference proteome</keyword>
<organism evidence="1 2">
    <name type="scientific">Eretmocerus hayati</name>
    <dbReference type="NCBI Taxonomy" id="131215"/>
    <lineage>
        <taxon>Eukaryota</taxon>
        <taxon>Metazoa</taxon>
        <taxon>Ecdysozoa</taxon>
        <taxon>Arthropoda</taxon>
        <taxon>Hexapoda</taxon>
        <taxon>Insecta</taxon>
        <taxon>Pterygota</taxon>
        <taxon>Neoptera</taxon>
        <taxon>Endopterygota</taxon>
        <taxon>Hymenoptera</taxon>
        <taxon>Apocrita</taxon>
        <taxon>Proctotrupomorpha</taxon>
        <taxon>Chalcidoidea</taxon>
        <taxon>Aphelinidae</taxon>
        <taxon>Aphelininae</taxon>
        <taxon>Eretmocerus</taxon>
    </lineage>
</organism>
<dbReference type="EMBL" id="CM056743">
    <property type="protein sequence ID" value="KAJ8669464.1"/>
    <property type="molecule type" value="Genomic_DNA"/>
</dbReference>
<proteinExistence type="predicted"/>
<sequence length="400" mass="43359">MTDALCCVTNNQISVLCVHFLTSYFAESSMIRCIGARRAAFGRIIDATHLTTKGAKGLYEYVLELATNNQKARLALLTTKKTKHGDAATDARSQNVFGNPVGDRLNTSIGQQPIVGEKQPKRSVSHDGIRGIGQGETPFDSKILSKISLHDEILTCRPDIAQLLDGDIRNIPPTIDAATGDVILLSSLSNISRREAATKPAPPEVKAKVAPLVVCNPRKIPHPPTTDFSLAEAIKFTVLKLIDFKELEVQSTIGSGANGVLKKAFYSVGSYSVAIEKMFGRQPEASSLAINEASLMCGLIHPNITLLIGMTQNMSDCYIVMEFIPGENLRTSIWPFKNPKTLEKDLHEAHTCAIATDLKGVPEFLVGGLECGMVRAPGNRSTAEELFDLLCKARGRVGSW</sequence>
<protein>
    <submittedName>
        <fullName evidence="1">Uncharacterized protein</fullName>
    </submittedName>
</protein>
<name>A0ACC2NEG0_9HYME</name>
<gene>
    <name evidence="1" type="ORF">QAD02_000723</name>
</gene>
<comment type="caution">
    <text evidence="1">The sequence shown here is derived from an EMBL/GenBank/DDBJ whole genome shotgun (WGS) entry which is preliminary data.</text>
</comment>
<accession>A0ACC2NEG0</accession>
<evidence type="ECO:0000313" key="1">
    <source>
        <dbReference type="EMBL" id="KAJ8669464.1"/>
    </source>
</evidence>
<dbReference type="Proteomes" id="UP001239111">
    <property type="component" value="Chromosome 3"/>
</dbReference>
<reference evidence="1" key="1">
    <citation type="submission" date="2023-04" db="EMBL/GenBank/DDBJ databases">
        <title>A chromosome-level genome assembly of the parasitoid wasp Eretmocerus hayati.</title>
        <authorList>
            <person name="Zhong Y."/>
            <person name="Liu S."/>
            <person name="Liu Y."/>
        </authorList>
    </citation>
    <scope>NUCLEOTIDE SEQUENCE</scope>
    <source>
        <strain evidence="1">ZJU_SS_LIU_2023</strain>
    </source>
</reference>